<evidence type="ECO:0000313" key="2">
    <source>
        <dbReference type="EMBL" id="MYM66174.1"/>
    </source>
</evidence>
<dbReference type="SUPFAM" id="SSF89447">
    <property type="entry name" value="AbrB/MazE/MraZ-like"/>
    <property type="match status" value="1"/>
</dbReference>
<keyword evidence="1" id="KW-0812">Transmembrane</keyword>
<keyword evidence="1" id="KW-0472">Membrane</keyword>
<reference evidence="2 3" key="1">
    <citation type="submission" date="2019-12" db="EMBL/GenBank/DDBJ databases">
        <title>Novel species isolated from a subtropical stream in China.</title>
        <authorList>
            <person name="Lu H."/>
        </authorList>
    </citation>
    <scope>NUCLEOTIDE SEQUENCE [LARGE SCALE GENOMIC DNA]</scope>
    <source>
        <strain evidence="2 3">FT55W</strain>
    </source>
</reference>
<protein>
    <submittedName>
        <fullName evidence="2">Uncharacterized protein</fullName>
    </submittedName>
</protein>
<accession>A0A7X4KAF9</accession>
<dbReference type="InterPro" id="IPR037914">
    <property type="entry name" value="SpoVT-AbrB_sf"/>
</dbReference>
<keyword evidence="1" id="KW-1133">Transmembrane helix</keyword>
<comment type="caution">
    <text evidence="2">The sequence shown here is derived from an EMBL/GenBank/DDBJ whole genome shotgun (WGS) entry which is preliminary data.</text>
</comment>
<dbReference type="Gene3D" id="2.10.260.10">
    <property type="match status" value="1"/>
</dbReference>
<gene>
    <name evidence="2" type="ORF">GTP45_04895</name>
</gene>
<dbReference type="AlphaFoldDB" id="A0A7X4KAF9"/>
<organism evidence="2 3">
    <name type="scientific">Duganella rivi</name>
    <dbReference type="NCBI Taxonomy" id="2666083"/>
    <lineage>
        <taxon>Bacteria</taxon>
        <taxon>Pseudomonadati</taxon>
        <taxon>Pseudomonadota</taxon>
        <taxon>Betaproteobacteria</taxon>
        <taxon>Burkholderiales</taxon>
        <taxon>Oxalobacteraceae</taxon>
        <taxon>Telluria group</taxon>
        <taxon>Duganella</taxon>
    </lineage>
</organism>
<dbReference type="RefSeq" id="WP_161012779.1">
    <property type="nucleotide sequence ID" value="NZ_WWCK01000002.1"/>
</dbReference>
<dbReference type="EMBL" id="WWCK01000002">
    <property type="protein sequence ID" value="MYM66174.1"/>
    <property type="molecule type" value="Genomic_DNA"/>
</dbReference>
<feature type="transmembrane region" description="Helical" evidence="1">
    <location>
        <begin position="12"/>
        <end position="30"/>
    </location>
</feature>
<evidence type="ECO:0000256" key="1">
    <source>
        <dbReference type="SAM" id="Phobius"/>
    </source>
</evidence>
<dbReference type="Proteomes" id="UP000450012">
    <property type="component" value="Unassembled WGS sequence"/>
</dbReference>
<evidence type="ECO:0000313" key="3">
    <source>
        <dbReference type="Proteomes" id="UP000450012"/>
    </source>
</evidence>
<proteinExistence type="predicted"/>
<keyword evidence="3" id="KW-1185">Reference proteome</keyword>
<name>A0A7X4KAF9_9BURK</name>
<sequence>MNWSSLREVFELIGLGMLGSVAFGLAMTFIRDHFFPIKPPQPTTAFQSGDKQAIIIPAEIAYDQPDIMLEIERIGDELRIRPRQPVQ</sequence>